<dbReference type="GO" id="GO:0051301">
    <property type="term" value="P:cell division"/>
    <property type="evidence" value="ECO:0007669"/>
    <property type="project" value="UniProtKB-KW"/>
</dbReference>
<evidence type="ECO:0000256" key="8">
    <source>
        <dbReference type="ARBA" id="ARBA00023328"/>
    </source>
</evidence>
<dbReference type="Proteomes" id="UP001341281">
    <property type="component" value="Chromosome 02"/>
</dbReference>
<keyword evidence="5" id="KW-0498">Mitosis</keyword>
<gene>
    <name evidence="11" type="ORF">U9M48_011158</name>
</gene>
<dbReference type="AlphaFoldDB" id="A0AAQ3SWM7"/>
<keyword evidence="7" id="KW-0131">Cell cycle</keyword>
<sequence length="454" mass="51719">MASTFSFPELTPAQIAEALNGYDLAPDGPLRADDIANPHPDLFAAILSLLLANVTGYDPDDQVGFEQLQALDNPEHHMQALAFTRLYRKAADFLDSIHFRGLTLRDIIRPEPRRVCHILSAVINFLHYRQEKLELLQPIVEQYASCEDRNAELRARIAELKKVKADHLQKEQMEEPAVQQLQAEVNGLKQKIQEYNKQQMALRAKAKAMDDKKGEILGKISQADYELMKHSTENSKLLSKIVQSPEKLQRTLEEKKAAREELKNLEKMAMQKVQDKNNTLEMYTKVSEKLSKNLSQISALLEKSAAAKASEKEVKALKAQISDQNLEMKALHVKATEWQSKVHETEGRLKAKEKERDRRIEENNRMMTTLKSEVESERKLLEDRERKIEEKISKASDSCSQADLVVVAGRKKRDEIYAKHDQVCKAANLYMDSIDRSMDEVDKAFNIIAGQDGA</sequence>
<evidence type="ECO:0000256" key="9">
    <source>
        <dbReference type="SAM" id="Coils"/>
    </source>
</evidence>
<dbReference type="EMBL" id="CP144746">
    <property type="protein sequence ID" value="WVZ61254.1"/>
    <property type="molecule type" value="Genomic_DNA"/>
</dbReference>
<feature type="coiled-coil region" evidence="9">
    <location>
        <begin position="300"/>
        <end position="398"/>
    </location>
</feature>
<dbReference type="Gene3D" id="1.10.418.60">
    <property type="entry name" value="Ncd80 complex, Nuf2 subunit"/>
    <property type="match status" value="1"/>
</dbReference>
<evidence type="ECO:0000256" key="2">
    <source>
        <dbReference type="ARBA" id="ARBA00005498"/>
    </source>
</evidence>
<evidence type="ECO:0000256" key="3">
    <source>
        <dbReference type="ARBA" id="ARBA00022454"/>
    </source>
</evidence>
<accession>A0AAQ3SWM7</accession>
<comment type="subcellular location">
    <subcellularLocation>
        <location evidence="1">Chromosome</location>
        <location evidence="1">Centromere</location>
    </subcellularLocation>
</comment>
<evidence type="ECO:0000259" key="10">
    <source>
        <dbReference type="Pfam" id="PF03800"/>
    </source>
</evidence>
<keyword evidence="4" id="KW-0132">Cell division</keyword>
<protein>
    <recommendedName>
        <fullName evidence="10">Kinetochore protein Nuf2 N-terminal domain-containing protein</fullName>
    </recommendedName>
</protein>
<dbReference type="InterPro" id="IPR038275">
    <property type="entry name" value="Nuf2_N_sf"/>
</dbReference>
<comment type="similarity">
    <text evidence="2">Belongs to the NUF2 family.</text>
</comment>
<feature type="coiled-coil region" evidence="9">
    <location>
        <begin position="143"/>
        <end position="212"/>
    </location>
</feature>
<reference evidence="11 12" key="1">
    <citation type="submission" date="2024-02" db="EMBL/GenBank/DDBJ databases">
        <title>High-quality chromosome-scale genome assembly of Pensacola bahiagrass (Paspalum notatum Flugge var. saurae).</title>
        <authorList>
            <person name="Vega J.M."/>
            <person name="Podio M."/>
            <person name="Orjuela J."/>
            <person name="Siena L.A."/>
            <person name="Pessino S.C."/>
            <person name="Combes M.C."/>
            <person name="Mariac C."/>
            <person name="Albertini E."/>
            <person name="Pupilli F."/>
            <person name="Ortiz J.P.A."/>
            <person name="Leblanc O."/>
        </authorList>
    </citation>
    <scope>NUCLEOTIDE SEQUENCE [LARGE SCALE GENOMIC DNA]</scope>
    <source>
        <strain evidence="11">R1</strain>
        <tissue evidence="11">Leaf</tissue>
    </source>
</reference>
<dbReference type="PANTHER" id="PTHR48441:SF1">
    <property type="entry name" value="NT-3"/>
    <property type="match status" value="1"/>
</dbReference>
<evidence type="ECO:0000256" key="6">
    <source>
        <dbReference type="ARBA" id="ARBA00023054"/>
    </source>
</evidence>
<name>A0AAQ3SWM7_PASNO</name>
<keyword evidence="8" id="KW-0137">Centromere</keyword>
<organism evidence="11 12">
    <name type="scientific">Paspalum notatum var. saurae</name>
    <dbReference type="NCBI Taxonomy" id="547442"/>
    <lineage>
        <taxon>Eukaryota</taxon>
        <taxon>Viridiplantae</taxon>
        <taxon>Streptophyta</taxon>
        <taxon>Embryophyta</taxon>
        <taxon>Tracheophyta</taxon>
        <taxon>Spermatophyta</taxon>
        <taxon>Magnoliopsida</taxon>
        <taxon>Liliopsida</taxon>
        <taxon>Poales</taxon>
        <taxon>Poaceae</taxon>
        <taxon>PACMAD clade</taxon>
        <taxon>Panicoideae</taxon>
        <taxon>Andropogonodae</taxon>
        <taxon>Paspaleae</taxon>
        <taxon>Paspalinae</taxon>
        <taxon>Paspalum</taxon>
    </lineage>
</organism>
<evidence type="ECO:0000313" key="11">
    <source>
        <dbReference type="EMBL" id="WVZ61254.1"/>
    </source>
</evidence>
<keyword evidence="6 9" id="KW-0175">Coiled coil</keyword>
<evidence type="ECO:0000256" key="1">
    <source>
        <dbReference type="ARBA" id="ARBA00004584"/>
    </source>
</evidence>
<feature type="domain" description="Kinetochore protein Nuf2 N-terminal" evidence="10">
    <location>
        <begin position="5"/>
        <end position="143"/>
    </location>
</feature>
<dbReference type="InterPro" id="IPR005549">
    <property type="entry name" value="Kinetochore_Nuf2_N"/>
</dbReference>
<keyword evidence="3" id="KW-0158">Chromosome</keyword>
<feature type="coiled-coil region" evidence="9">
    <location>
        <begin position="248"/>
        <end position="275"/>
    </location>
</feature>
<dbReference type="PANTHER" id="PTHR48441">
    <property type="match status" value="1"/>
</dbReference>
<proteinExistence type="inferred from homology"/>
<evidence type="ECO:0000313" key="12">
    <source>
        <dbReference type="Proteomes" id="UP001341281"/>
    </source>
</evidence>
<keyword evidence="12" id="KW-1185">Reference proteome</keyword>
<dbReference type="GO" id="GO:0031262">
    <property type="term" value="C:Ndc80 complex"/>
    <property type="evidence" value="ECO:0007669"/>
    <property type="project" value="InterPro"/>
</dbReference>
<evidence type="ECO:0000256" key="4">
    <source>
        <dbReference type="ARBA" id="ARBA00022618"/>
    </source>
</evidence>
<evidence type="ECO:0000256" key="5">
    <source>
        <dbReference type="ARBA" id="ARBA00022776"/>
    </source>
</evidence>
<dbReference type="Pfam" id="PF03800">
    <property type="entry name" value="Nuf2"/>
    <property type="match status" value="1"/>
</dbReference>
<evidence type="ECO:0000256" key="7">
    <source>
        <dbReference type="ARBA" id="ARBA00023306"/>
    </source>
</evidence>